<sequence length="81" mass="9379">MLSQGWVLVFVDTQRTRVFPTEGLSSRVDRPTELRMMSSIVSNQDMIREWFDMSNTSWDCVGSPIWIDLANYTTKRWSGSA</sequence>
<reference evidence="1 2" key="1">
    <citation type="journal article" date="2021" name="BMC Genomics">
        <title>Datura genome reveals duplications of psychoactive alkaloid biosynthetic genes and high mutation rate following tissue culture.</title>
        <authorList>
            <person name="Rajewski A."/>
            <person name="Carter-House D."/>
            <person name="Stajich J."/>
            <person name="Litt A."/>
        </authorList>
    </citation>
    <scope>NUCLEOTIDE SEQUENCE [LARGE SCALE GENOMIC DNA]</scope>
    <source>
        <strain evidence="1">AR-01</strain>
    </source>
</reference>
<evidence type="ECO:0000313" key="1">
    <source>
        <dbReference type="EMBL" id="MCE3215528.1"/>
    </source>
</evidence>
<keyword evidence="2" id="KW-1185">Reference proteome</keyword>
<name>A0ABS8WWD7_DATST</name>
<gene>
    <name evidence="1" type="ORF">HAX54_002731</name>
</gene>
<comment type="caution">
    <text evidence="1">The sequence shown here is derived from an EMBL/GenBank/DDBJ whole genome shotgun (WGS) entry which is preliminary data.</text>
</comment>
<proteinExistence type="predicted"/>
<accession>A0ABS8WWD7</accession>
<organism evidence="1 2">
    <name type="scientific">Datura stramonium</name>
    <name type="common">Jimsonweed</name>
    <name type="synonym">Common thornapple</name>
    <dbReference type="NCBI Taxonomy" id="4076"/>
    <lineage>
        <taxon>Eukaryota</taxon>
        <taxon>Viridiplantae</taxon>
        <taxon>Streptophyta</taxon>
        <taxon>Embryophyta</taxon>
        <taxon>Tracheophyta</taxon>
        <taxon>Spermatophyta</taxon>
        <taxon>Magnoliopsida</taxon>
        <taxon>eudicotyledons</taxon>
        <taxon>Gunneridae</taxon>
        <taxon>Pentapetalae</taxon>
        <taxon>asterids</taxon>
        <taxon>lamiids</taxon>
        <taxon>Solanales</taxon>
        <taxon>Solanaceae</taxon>
        <taxon>Solanoideae</taxon>
        <taxon>Datureae</taxon>
        <taxon>Datura</taxon>
    </lineage>
</organism>
<evidence type="ECO:0000313" key="2">
    <source>
        <dbReference type="Proteomes" id="UP000823775"/>
    </source>
</evidence>
<dbReference type="EMBL" id="JACEIK010011206">
    <property type="protein sequence ID" value="MCE3215528.1"/>
    <property type="molecule type" value="Genomic_DNA"/>
</dbReference>
<dbReference type="Proteomes" id="UP000823775">
    <property type="component" value="Unassembled WGS sequence"/>
</dbReference>
<protein>
    <submittedName>
        <fullName evidence="1">Uncharacterized protein</fullName>
    </submittedName>
</protein>